<dbReference type="EMBL" id="HBUE01217304">
    <property type="protein sequence ID" value="CAG6537676.1"/>
    <property type="molecule type" value="Transcribed_RNA"/>
</dbReference>
<proteinExistence type="predicted"/>
<reference evidence="2" key="1">
    <citation type="submission" date="2021-05" db="EMBL/GenBank/DDBJ databases">
        <authorList>
            <person name="Alioto T."/>
            <person name="Alioto T."/>
            <person name="Gomez Garrido J."/>
        </authorList>
    </citation>
    <scope>NUCLEOTIDE SEQUENCE</scope>
</reference>
<feature type="transmembrane region" description="Helical" evidence="1">
    <location>
        <begin position="12"/>
        <end position="32"/>
    </location>
</feature>
<keyword evidence="1" id="KW-1133">Transmembrane helix</keyword>
<keyword evidence="1" id="KW-0812">Transmembrane</keyword>
<dbReference type="EMBL" id="HBUE01323860">
    <property type="protein sequence ID" value="CAG6589686.1"/>
    <property type="molecule type" value="Transcribed_RNA"/>
</dbReference>
<keyword evidence="1" id="KW-0472">Membrane</keyword>
<accession>A0A8D8HP68</accession>
<sequence length="151" mass="16616">MLDRFRYSNLKSTPFAFFTAGNCSVLAITFIANASSLLQVSFNPADCISSHQLVTCTNSAQSPIRAYTHSSDLVAKSFTNASRSIRLYRSRYFVVTILSGCWDPNCCRAPSRWLLKGRLSKLVGARMSPVVVSTRLSPPCFVSSSAMASWN</sequence>
<evidence type="ECO:0000256" key="1">
    <source>
        <dbReference type="SAM" id="Phobius"/>
    </source>
</evidence>
<protein>
    <submittedName>
        <fullName evidence="2">(northern house mosquito) hypothetical protein</fullName>
    </submittedName>
</protein>
<organism evidence="2">
    <name type="scientific">Culex pipiens</name>
    <name type="common">House mosquito</name>
    <dbReference type="NCBI Taxonomy" id="7175"/>
    <lineage>
        <taxon>Eukaryota</taxon>
        <taxon>Metazoa</taxon>
        <taxon>Ecdysozoa</taxon>
        <taxon>Arthropoda</taxon>
        <taxon>Hexapoda</taxon>
        <taxon>Insecta</taxon>
        <taxon>Pterygota</taxon>
        <taxon>Neoptera</taxon>
        <taxon>Endopterygota</taxon>
        <taxon>Diptera</taxon>
        <taxon>Nematocera</taxon>
        <taxon>Culicoidea</taxon>
        <taxon>Culicidae</taxon>
        <taxon>Culicinae</taxon>
        <taxon>Culicini</taxon>
        <taxon>Culex</taxon>
        <taxon>Culex</taxon>
    </lineage>
</organism>
<name>A0A8D8HP68_CULPI</name>
<dbReference type="AlphaFoldDB" id="A0A8D8HP68"/>
<evidence type="ECO:0000313" key="2">
    <source>
        <dbReference type="EMBL" id="CAG6537676.1"/>
    </source>
</evidence>